<dbReference type="Gene3D" id="3.40.50.720">
    <property type="entry name" value="NAD(P)-binding Rossmann-like Domain"/>
    <property type="match status" value="1"/>
</dbReference>
<name>A0A0X8P1E4_ALCXX</name>
<dbReference type="AlphaFoldDB" id="A0A0X8P1E4"/>
<dbReference type="InterPro" id="IPR002347">
    <property type="entry name" value="SDR_fam"/>
</dbReference>
<keyword evidence="2" id="KW-0560">Oxidoreductase</keyword>
<dbReference type="EMBL" id="CP014060">
    <property type="protein sequence ID" value="AMG38126.1"/>
    <property type="molecule type" value="Genomic_DNA"/>
</dbReference>
<evidence type="ECO:0000313" key="4">
    <source>
        <dbReference type="Proteomes" id="UP000060602"/>
    </source>
</evidence>
<evidence type="ECO:0000256" key="1">
    <source>
        <dbReference type="ARBA" id="ARBA00006484"/>
    </source>
</evidence>
<dbReference type="PRINTS" id="PR00081">
    <property type="entry name" value="GDHRDH"/>
</dbReference>
<protein>
    <submittedName>
        <fullName evidence="3">KR domain-containing protein</fullName>
    </submittedName>
</protein>
<dbReference type="PRINTS" id="PR00080">
    <property type="entry name" value="SDRFAMILY"/>
</dbReference>
<dbReference type="PANTHER" id="PTHR42760:SF133">
    <property type="entry name" value="3-OXOACYL-[ACYL-CARRIER-PROTEIN] REDUCTASE"/>
    <property type="match status" value="1"/>
</dbReference>
<dbReference type="InterPro" id="IPR036291">
    <property type="entry name" value="NAD(P)-bd_dom_sf"/>
</dbReference>
<sequence>MTTATELFKLNDKIAVITGGVGILGRGYCRAMAELGATVVIADRSQEDCDKLAATLTAETGSRVVGMAVDLSSEASIKDWAKRILDTFGRVDVLMNNAAAKADGFFAPLESYSLETWNAVMAVNVNALFLTVRELGPSMAARGSGSIINVSSIYGLVGPDQRIYEGSWYADLGGAINTPMIYSATKGAIVSMTKYLATYWGPKGVRVNCITPGGVSSGQNEEFDKRYSARVPMGRMAQANEMLGAVMYLAADASSYVNGQNIVVDGGWTAW</sequence>
<proteinExistence type="inferred from homology"/>
<dbReference type="Proteomes" id="UP000060602">
    <property type="component" value="Chromosome"/>
</dbReference>
<gene>
    <name evidence="3" type="ORF">AL504_20155</name>
</gene>
<evidence type="ECO:0000313" key="3">
    <source>
        <dbReference type="EMBL" id="AMG38126.1"/>
    </source>
</evidence>
<accession>A0A0X8P1E4</accession>
<dbReference type="FunFam" id="3.40.50.720:FF:000084">
    <property type="entry name" value="Short-chain dehydrogenase reductase"/>
    <property type="match status" value="1"/>
</dbReference>
<reference evidence="4" key="1">
    <citation type="submission" date="2015-12" db="EMBL/GenBank/DDBJ databases">
        <title>FDA dAtabase for Regulatory Grade micrObial Sequences (FDA-ARGOS): Supporting development and validation of Infectious Disease Dx tests.</title>
        <authorList>
            <person name="Case J."/>
            <person name="Tallon L."/>
            <person name="Sadzewicz L."/>
            <person name="Sengamalay N."/>
            <person name="Ott S."/>
            <person name="Godinez A."/>
            <person name="Nagaraj S."/>
            <person name="Nadendla S."/>
            <person name="Sichtig H."/>
        </authorList>
    </citation>
    <scope>NUCLEOTIDE SEQUENCE [LARGE SCALE GENOMIC DNA]</scope>
    <source>
        <strain evidence="4">FDAARGOS_147</strain>
    </source>
</reference>
<dbReference type="SUPFAM" id="SSF51735">
    <property type="entry name" value="NAD(P)-binding Rossmann-fold domains"/>
    <property type="match status" value="1"/>
</dbReference>
<dbReference type="Pfam" id="PF13561">
    <property type="entry name" value="adh_short_C2"/>
    <property type="match status" value="1"/>
</dbReference>
<comment type="similarity">
    <text evidence="1">Belongs to the short-chain dehydrogenases/reductases (SDR) family.</text>
</comment>
<dbReference type="PANTHER" id="PTHR42760">
    <property type="entry name" value="SHORT-CHAIN DEHYDROGENASES/REDUCTASES FAMILY MEMBER"/>
    <property type="match status" value="1"/>
</dbReference>
<dbReference type="GO" id="GO:0016616">
    <property type="term" value="F:oxidoreductase activity, acting on the CH-OH group of donors, NAD or NADP as acceptor"/>
    <property type="evidence" value="ECO:0007669"/>
    <property type="project" value="TreeGrafter"/>
</dbReference>
<dbReference type="RefSeq" id="WP_061072964.1">
    <property type="nucleotide sequence ID" value="NZ_CP014060.2"/>
</dbReference>
<evidence type="ECO:0000256" key="2">
    <source>
        <dbReference type="ARBA" id="ARBA00023002"/>
    </source>
</evidence>
<organism evidence="3 4">
    <name type="scientific">Alcaligenes xylosoxydans xylosoxydans</name>
    <name type="common">Achromobacter xylosoxidans</name>
    <dbReference type="NCBI Taxonomy" id="85698"/>
    <lineage>
        <taxon>Bacteria</taxon>
        <taxon>Pseudomonadati</taxon>
        <taxon>Pseudomonadota</taxon>
        <taxon>Betaproteobacteria</taxon>
        <taxon>Burkholderiales</taxon>
        <taxon>Alcaligenaceae</taxon>
        <taxon>Achromobacter</taxon>
    </lineage>
</organism>